<dbReference type="AlphaFoldDB" id="E6N7U5"/>
<dbReference type="PANTHER" id="PTHR43694">
    <property type="entry name" value="RIBONUCLEASE J"/>
    <property type="match status" value="1"/>
</dbReference>
<evidence type="ECO:0000259" key="1">
    <source>
        <dbReference type="SMART" id="SM00849"/>
    </source>
</evidence>
<accession>E6N7U5</accession>
<dbReference type="InterPro" id="IPR036866">
    <property type="entry name" value="RibonucZ/Hydroxyglut_hydro"/>
</dbReference>
<dbReference type="SUPFAM" id="SSF56281">
    <property type="entry name" value="Metallo-hydrolase/oxidoreductase"/>
    <property type="match status" value="1"/>
</dbReference>
<evidence type="ECO:0000313" key="3">
    <source>
        <dbReference type="EMBL" id="BAJ51144.1"/>
    </source>
</evidence>
<feature type="domain" description="Metallo-beta-lactamase" evidence="1">
    <location>
        <begin position="26"/>
        <end position="234"/>
    </location>
</feature>
<dbReference type="Pfam" id="PF07521">
    <property type="entry name" value="RMMBL"/>
    <property type="match status" value="1"/>
</dbReference>
<gene>
    <name evidence="3" type="ORF">CSUB_C1293</name>
    <name evidence="2" type="ORF">HGMM_F49D05C19</name>
</gene>
<dbReference type="InterPro" id="IPR011108">
    <property type="entry name" value="RMMBL"/>
</dbReference>
<dbReference type="KEGG" id="csu:CSUB_C1293"/>
<dbReference type="Proteomes" id="UP000008120">
    <property type="component" value="Chromosome"/>
</dbReference>
<organism evidence="2 4">
    <name type="scientific">Caldiarchaeum subterraneum</name>
    <dbReference type="NCBI Taxonomy" id="311458"/>
    <lineage>
        <taxon>Archaea</taxon>
        <taxon>Nitrososphaerota</taxon>
        <taxon>Candidatus Caldarchaeales</taxon>
        <taxon>Candidatus Caldarchaeaceae</taxon>
        <taxon>Candidatus Caldarchaeum</taxon>
    </lineage>
</organism>
<sequence>MQRIYGSPHIYPALKLTVYGAAGQIGGNKILLEDRSKVFLDFGVDFNTRSRYFSTFLQPRRFALVRDYVTTGVLPPLKGLYEKEGTPFAEAVVITHGHLDHYGHASLLRPDIPLYMGETTRLLIQARENTKQKSPENLFNKNEEHPVEVFRTGSKLVFEDAIIYPVHVDHSIPAAYGLVIETGEGVLAYTGDLRMHGPKSEMTHDFVEKCVKMNVETLVIEGTRVDETDVSTEDDVKKELTRVAAQVGDKLVSVVVAMMDFDRLNTVLSVAENLDRVVAISLHHANLLTTLKTGGARMNIPELRDEKLVAFLERRRTGTYSKTDYPSWQAELIEKIPTVGDEEIRRDQKKYLLVLSRAEDIIKLSDIEPEPGSLFILSTSEAHSEEQMLEEERIHNWVNLLDLRYEHIHSSGHAPQKDLIKIVEEINPRKIIPVHTLKPMLMKQLLNNSGLKTVVEEPVQGMGMDVF</sequence>
<name>E6N7U5_CALS0</name>
<dbReference type="EMBL" id="AP011863">
    <property type="protein sequence ID" value="BAJ48364.1"/>
    <property type="molecule type" value="Genomic_DNA"/>
</dbReference>
<dbReference type="Gene3D" id="3.60.15.10">
    <property type="entry name" value="Ribonuclease Z/Hydroxyacylglutathione hydrolase-like"/>
    <property type="match status" value="2"/>
</dbReference>
<protein>
    <recommendedName>
        <fullName evidence="1">Metallo-beta-lactamase domain-containing protein</fullName>
    </recommendedName>
</protein>
<dbReference type="CDD" id="cd07732">
    <property type="entry name" value="metallo-hydrolase-like_MBL-fold"/>
    <property type="match status" value="1"/>
</dbReference>
<evidence type="ECO:0000313" key="4">
    <source>
        <dbReference type="Proteomes" id="UP000008120"/>
    </source>
</evidence>
<dbReference type="Pfam" id="PF12706">
    <property type="entry name" value="Lactamase_B_2"/>
    <property type="match status" value="1"/>
</dbReference>
<dbReference type="BioCyc" id="CCAL311458:G131R-1308-MONOMER"/>
<proteinExistence type="predicted"/>
<reference evidence="2 4" key="1">
    <citation type="journal article" date="2005" name="Environ. Microbiol.">
        <title>Genetic and functional properties of uncultivated thermophilic crenarchaeotes from a subsurface gold mine as revealed by analysis of genome fragments.</title>
        <authorList>
            <person name="Nunoura T."/>
            <person name="Hirayama H."/>
            <person name="Takami H."/>
            <person name="Oida H."/>
            <person name="Nishi S."/>
            <person name="Shimamura S."/>
            <person name="Suzuki Y."/>
            <person name="Inagaki F."/>
            <person name="Takai K."/>
            <person name="Nealson K.H."/>
            <person name="Horikoshi K."/>
        </authorList>
    </citation>
    <scope>NUCLEOTIDE SEQUENCE [LARGE SCALE GENOMIC DNA]</scope>
</reference>
<dbReference type="SMART" id="SM00849">
    <property type="entry name" value="Lactamase_B"/>
    <property type="match status" value="1"/>
</dbReference>
<reference evidence="2 4" key="2">
    <citation type="journal article" date="2011" name="Nucleic Acids Res.">
        <title>Insights into the evolution of Archaea and eukaryotic protein modifier systems revealed by the genome of a novel archaeal group.</title>
        <authorList>
            <person name="Nunoura T."/>
            <person name="Takaki Y."/>
            <person name="Kakuta J."/>
            <person name="Nishi S."/>
            <person name="Sugahara J."/>
            <person name="Kazama H."/>
            <person name="Chee G."/>
            <person name="Hattori M."/>
            <person name="Kanai A."/>
            <person name="Atomi H."/>
            <person name="Takai K."/>
            <person name="Takami H."/>
        </authorList>
    </citation>
    <scope>NUCLEOTIDE SEQUENCE [LARGE SCALE GENOMIC DNA]</scope>
</reference>
<dbReference type="EMBL" id="BA000048">
    <property type="protein sequence ID" value="BAJ51144.1"/>
    <property type="molecule type" value="Genomic_DNA"/>
</dbReference>
<dbReference type="InterPro" id="IPR001279">
    <property type="entry name" value="Metallo-B-lactamas"/>
</dbReference>
<dbReference type="STRING" id="311458.CSUB_C1293"/>
<dbReference type="PANTHER" id="PTHR43694:SF1">
    <property type="entry name" value="RIBONUCLEASE J"/>
    <property type="match status" value="1"/>
</dbReference>
<evidence type="ECO:0000313" key="2">
    <source>
        <dbReference type="EMBL" id="BAJ48364.1"/>
    </source>
</evidence>